<sequence>MLTPSHEAQQLSARERRTEKAVVVDLGVDDDESLEKRRLRTHATATPPPVLVARAVTGRLPATPSGEVVVEAREVGGEPAGAAGAGASGIVAPVATAREEATVVVTAREDVSGEKKIDREGGEPGSSRVRRGVMTKDLIDRAVLWVDHKAFRTTGEGRRLYNIVHEMREYLVAIASGLPPPAVPRSVVLPKSSTRVARVADQSQLQQAISRAATVENIALRILHGWVFKSGNRPRGYNVAFQYSLECVATDIVRAMWYGEEWCNVVSPVVCAHTIDQSMDLPLWFAGANIEDRPDDDDMVAHQESTVISVAHAFRAVMQMGALIDGDFISHDRLCRVADCFRLLLAACMWIMRMAGDDPCNHYEAFYFASLVAKPTLVAAMHRSFDH</sequence>
<evidence type="ECO:0000313" key="1">
    <source>
        <dbReference type="EMBL" id="GBG90831.1"/>
    </source>
</evidence>
<evidence type="ECO:0000313" key="2">
    <source>
        <dbReference type="Proteomes" id="UP000265515"/>
    </source>
</evidence>
<dbReference type="AlphaFoldDB" id="A0A388M8F2"/>
<protein>
    <submittedName>
        <fullName evidence="1">Uncharacterized protein</fullName>
    </submittedName>
</protein>
<reference evidence="1 2" key="1">
    <citation type="journal article" date="2018" name="Cell">
        <title>The Chara Genome: Secondary Complexity and Implications for Plant Terrestrialization.</title>
        <authorList>
            <person name="Nishiyama T."/>
            <person name="Sakayama H."/>
            <person name="Vries J.D."/>
            <person name="Buschmann H."/>
            <person name="Saint-Marcoux D."/>
            <person name="Ullrich K.K."/>
            <person name="Haas F.B."/>
            <person name="Vanderstraeten L."/>
            <person name="Becker D."/>
            <person name="Lang D."/>
            <person name="Vosolsobe S."/>
            <person name="Rombauts S."/>
            <person name="Wilhelmsson P.K.I."/>
            <person name="Janitza P."/>
            <person name="Kern R."/>
            <person name="Heyl A."/>
            <person name="Rumpler F."/>
            <person name="Villalobos L.I.A.C."/>
            <person name="Clay J.M."/>
            <person name="Skokan R."/>
            <person name="Toyoda A."/>
            <person name="Suzuki Y."/>
            <person name="Kagoshima H."/>
            <person name="Schijlen E."/>
            <person name="Tajeshwar N."/>
            <person name="Catarino B."/>
            <person name="Hetherington A.J."/>
            <person name="Saltykova A."/>
            <person name="Bonnot C."/>
            <person name="Breuninger H."/>
            <person name="Symeonidi A."/>
            <person name="Radhakrishnan G.V."/>
            <person name="Van Nieuwerburgh F."/>
            <person name="Deforce D."/>
            <person name="Chang C."/>
            <person name="Karol K.G."/>
            <person name="Hedrich R."/>
            <person name="Ulvskov P."/>
            <person name="Glockner G."/>
            <person name="Delwiche C.F."/>
            <person name="Petrasek J."/>
            <person name="Van de Peer Y."/>
            <person name="Friml J."/>
            <person name="Beilby M."/>
            <person name="Dolan L."/>
            <person name="Kohara Y."/>
            <person name="Sugano S."/>
            <person name="Fujiyama A."/>
            <person name="Delaux P.-M."/>
            <person name="Quint M."/>
            <person name="TheiBen G."/>
            <person name="Hagemann M."/>
            <person name="Harholt J."/>
            <person name="Dunand C."/>
            <person name="Zachgo S."/>
            <person name="Langdale J."/>
            <person name="Maumus F."/>
            <person name="Straeten D.V.D."/>
            <person name="Gould S.B."/>
            <person name="Rensing S.A."/>
        </authorList>
    </citation>
    <scope>NUCLEOTIDE SEQUENCE [LARGE SCALE GENOMIC DNA]</scope>
    <source>
        <strain evidence="1 2">S276</strain>
    </source>
</reference>
<proteinExistence type="predicted"/>
<name>A0A388M8F2_CHABU</name>
<keyword evidence="2" id="KW-1185">Reference proteome</keyword>
<organism evidence="1 2">
    <name type="scientific">Chara braunii</name>
    <name type="common">Braun's stonewort</name>
    <dbReference type="NCBI Taxonomy" id="69332"/>
    <lineage>
        <taxon>Eukaryota</taxon>
        <taxon>Viridiplantae</taxon>
        <taxon>Streptophyta</taxon>
        <taxon>Charophyceae</taxon>
        <taxon>Charales</taxon>
        <taxon>Characeae</taxon>
        <taxon>Chara</taxon>
    </lineage>
</organism>
<dbReference type="EMBL" id="BFEA01000845">
    <property type="protein sequence ID" value="GBG90831.1"/>
    <property type="molecule type" value="Genomic_DNA"/>
</dbReference>
<dbReference type="Proteomes" id="UP000265515">
    <property type="component" value="Unassembled WGS sequence"/>
</dbReference>
<accession>A0A388M8F2</accession>
<dbReference type="Gramene" id="GBG90831">
    <property type="protein sequence ID" value="GBG90831"/>
    <property type="gene ID" value="CBR_g51336"/>
</dbReference>
<gene>
    <name evidence="1" type="ORF">CBR_g51336</name>
</gene>
<comment type="caution">
    <text evidence="1">The sequence shown here is derived from an EMBL/GenBank/DDBJ whole genome shotgun (WGS) entry which is preliminary data.</text>
</comment>